<dbReference type="GO" id="GO:0006313">
    <property type="term" value="P:DNA transposition"/>
    <property type="evidence" value="ECO:0007669"/>
    <property type="project" value="InterPro"/>
</dbReference>
<reference evidence="8" key="2">
    <citation type="submission" date="2021-08" db="EMBL/GenBank/DDBJ databases">
        <authorList>
            <person name="Eriksson T."/>
        </authorList>
    </citation>
    <scope>NUCLEOTIDE SEQUENCE</scope>
    <source>
        <strain evidence="8">Stoneville</strain>
        <tissue evidence="8">Whole head</tissue>
    </source>
</reference>
<dbReference type="InterPro" id="IPR036397">
    <property type="entry name" value="RNaseH_sf"/>
</dbReference>
<evidence type="ECO:0000256" key="2">
    <source>
        <dbReference type="ARBA" id="ARBA00016807"/>
    </source>
</evidence>
<accession>A0A8J6HEW7</accession>
<feature type="region of interest" description="Disordered" evidence="6">
    <location>
        <begin position="317"/>
        <end position="341"/>
    </location>
</feature>
<dbReference type="InterPro" id="IPR028002">
    <property type="entry name" value="Myb_DNA-bind_5"/>
</dbReference>
<evidence type="ECO:0000256" key="6">
    <source>
        <dbReference type="SAM" id="MobiDB-lite"/>
    </source>
</evidence>
<organism evidence="8 9">
    <name type="scientific">Tenebrio molitor</name>
    <name type="common">Yellow mealworm beetle</name>
    <dbReference type="NCBI Taxonomy" id="7067"/>
    <lineage>
        <taxon>Eukaryota</taxon>
        <taxon>Metazoa</taxon>
        <taxon>Ecdysozoa</taxon>
        <taxon>Arthropoda</taxon>
        <taxon>Hexapoda</taxon>
        <taxon>Insecta</taxon>
        <taxon>Pterygota</taxon>
        <taxon>Neoptera</taxon>
        <taxon>Endopterygota</taxon>
        <taxon>Coleoptera</taxon>
        <taxon>Polyphaga</taxon>
        <taxon>Cucujiformia</taxon>
        <taxon>Tenebrionidae</taxon>
        <taxon>Tenebrio</taxon>
    </lineage>
</organism>
<dbReference type="Pfam" id="PF00078">
    <property type="entry name" value="RVT_1"/>
    <property type="match status" value="1"/>
</dbReference>
<feature type="region of interest" description="Disordered" evidence="6">
    <location>
        <begin position="1372"/>
        <end position="1413"/>
    </location>
</feature>
<reference evidence="8" key="1">
    <citation type="journal article" date="2020" name="J Insects Food Feed">
        <title>The yellow mealworm (Tenebrio molitor) genome: a resource for the emerging insects as food and feed industry.</title>
        <authorList>
            <person name="Eriksson T."/>
            <person name="Andere A."/>
            <person name="Kelstrup H."/>
            <person name="Emery V."/>
            <person name="Picard C."/>
        </authorList>
    </citation>
    <scope>NUCLEOTIDE SEQUENCE</scope>
    <source>
        <strain evidence="8">Stoneville</strain>
        <tissue evidence="8">Whole head</tissue>
    </source>
</reference>
<dbReference type="InterPro" id="IPR000477">
    <property type="entry name" value="RT_dom"/>
</dbReference>
<evidence type="ECO:0000313" key="8">
    <source>
        <dbReference type="EMBL" id="KAH0812867.1"/>
    </source>
</evidence>
<comment type="caution">
    <text evidence="8">The sequence shown here is derived from an EMBL/GenBank/DDBJ whole genome shotgun (WGS) entry which is preliminary data.</text>
</comment>
<sequence length="1582" mass="178889">MTGEIFMKWVKNLLIPAVANLEGKVPHHDALEITPEEMKREAAKIKSKKAPGPDGIPNKTPTNLDAYRPICMLDGLVTAARRVLDIAQAETKKPLKTRNLVALVTLDVRNAFTSAPWSGVVQEMERRKLPRYLVDISRSYLCDRLFLTDGQGKIEVTAGVPQGSVLRPLLWNIHYDRVLKVPLPRCADAQLAPEKTEAVLLIGRKRCAPVKLELAGKEIRYLGIVFDRGLTFGRHVEKAVAKAHGSANSLLRILPRTGWARESRRGILASVVDTIILYRSPVWAGCVKAQRHRKALRSAQRKIAMWPEHTGRVAVGSPRRSWERSLNNKGDKRGGKEKDHWKMAEAVEPGKTESGRTAFAGKKTRRALTGHGCFQSKMETCRRNNSGWPISTLCRTISWNYAVVCPQNMGLLFGNWILQSTARNRSPKMTMTAVEVRNRLAEVRDVHVSDRTITRRLSEVDFMARRPPHGPELTRQHRVNRLAFAHEHQLELTADYKDKESEIGKWLRYTSTFGVRVKKFTNYLVNTYIDNNPEFSPQKRPQLPIESNATRMCTGIKHHQPKNQKELMPLLRQNELEEPPISGPGIDHIHRFSAESFACNKTGRKKYQRKTVSPFIVKPIAVNESPQEKSTFAIPRSKSSRQYVSDESKFDVCVGDFRKRVIRSKDDAFHADCIKRTVKFPKGVMIWGCISAKGLGNFEFIDGIVNAEKYQKILTNGLLPSINKLHAEENSIFQQDGASCHTAKSTQKWLSEKGITVLSWPSKENELFDKPSNIYNMDETGMQLNNKPGSVVALKGSKSVTTLTACERAYTLKEKILLASFTRSMGEAIESKKTDAVSVERKNSAWETITTHYNSQPESTTIRTAQQLKKLWANIKQRKRAKNTKIISETLKTRARERSDSEPDALMELVDVAAPNADIQLDCRWDFTAVFIDQSATKANSAAEDIHYNDAAVRVTSFQSFAKRAKKQWPEILFYKTRRAHGNPLQAARKSDLAVMVTEEDRKMERGIARLFAERFPEIGELDESDWEANWVLHIVLSTAVPKKTGGNIVNERYIFRRILNTQEGESSIVAAYGHSCERRKGTDELIQRKMLECLMMRDLDRTVTENEIRAAIDAKPQGGMAGMATLHLPDVEADRLLEVERVRIGWNHCRVQERMVPMRCFQCLRFGHLASRCAAEKRVAAGSCLRCGKKDIYPRTVRTISDAITVEWLATVEIGMRFLQLNGNRSRAVHSLVDQLTRERGSSVLLMSEANIRQLGGRMAVGDSVPRSRFPHPPSFFPSKPRPCRGPGASGFESHRRGRIFSKEGTSAGPWMCVYVYQGLTVGWWKEERHSSDTTVKSAGFKSQAGWASHGCCVLLYSCCVVQKKEKGEERVGVGGRGKYPGAPPHHIRKKEKNKPTVKSNDEDNEIDVDNDEQFDYEDDLPLSSWIALNKCFELPFTENPCEDDIVNSVLEESEVIDSSEDESDTDTLRVPTNEAAKYARRGPQCSCHFRYHKLLNRIPKMFKRKHPSTAVRSTASNDLPKNLQELVDTTPLAMCYAKTTIGLVLGHRPFKKSFLSLLLFHVPENQYRQIPEQKELPRTS</sequence>
<dbReference type="PROSITE" id="PS50878">
    <property type="entry name" value="RT_POL"/>
    <property type="match status" value="1"/>
</dbReference>
<dbReference type="Proteomes" id="UP000719412">
    <property type="component" value="Unassembled WGS sequence"/>
</dbReference>
<keyword evidence="3" id="KW-0805">Transcription regulation</keyword>
<evidence type="ECO:0000256" key="1">
    <source>
        <dbReference type="ARBA" id="ARBA00011764"/>
    </source>
</evidence>
<feature type="domain" description="Reverse transcriptase" evidence="7">
    <location>
        <begin position="37"/>
        <end position="248"/>
    </location>
</feature>
<feature type="compositionally biased region" description="Basic and acidic residues" evidence="6">
    <location>
        <begin position="329"/>
        <end position="341"/>
    </location>
</feature>
<keyword evidence="9" id="KW-1185">Reference proteome</keyword>
<proteinExistence type="predicted"/>
<evidence type="ECO:0000256" key="3">
    <source>
        <dbReference type="ARBA" id="ARBA00023015"/>
    </source>
</evidence>
<dbReference type="InterPro" id="IPR002492">
    <property type="entry name" value="Transposase_Tc1-like"/>
</dbReference>
<dbReference type="GO" id="GO:0015074">
    <property type="term" value="P:DNA integration"/>
    <property type="evidence" value="ECO:0007669"/>
    <property type="project" value="InterPro"/>
</dbReference>
<evidence type="ECO:0000313" key="9">
    <source>
        <dbReference type="Proteomes" id="UP000719412"/>
    </source>
</evidence>
<protein>
    <recommendedName>
        <fullName evidence="2">Regulatory protein zeste</fullName>
    </recommendedName>
</protein>
<feature type="compositionally biased region" description="Acidic residues" evidence="6">
    <location>
        <begin position="1404"/>
        <end position="1413"/>
    </location>
</feature>
<dbReference type="Gene3D" id="3.30.420.10">
    <property type="entry name" value="Ribonuclease H-like superfamily/Ribonuclease H"/>
    <property type="match status" value="1"/>
</dbReference>
<dbReference type="PANTHER" id="PTHR19446">
    <property type="entry name" value="REVERSE TRANSCRIPTASES"/>
    <property type="match status" value="1"/>
</dbReference>
<dbReference type="EMBL" id="JABDTM020025739">
    <property type="protein sequence ID" value="KAH0812867.1"/>
    <property type="molecule type" value="Genomic_DNA"/>
</dbReference>
<evidence type="ECO:0000259" key="7">
    <source>
        <dbReference type="PROSITE" id="PS50878"/>
    </source>
</evidence>
<keyword evidence="4" id="KW-0804">Transcription</keyword>
<dbReference type="Pfam" id="PF01498">
    <property type="entry name" value="HTH_Tnp_Tc3_2"/>
    <property type="match status" value="1"/>
</dbReference>
<dbReference type="Pfam" id="PF13873">
    <property type="entry name" value="Myb_DNA-bind_5"/>
    <property type="match status" value="1"/>
</dbReference>
<comment type="subunit">
    <text evidence="1">Self-associates forming complexes of several hundred monomers.</text>
</comment>
<gene>
    <name evidence="8" type="ORF">GEV33_009925</name>
</gene>
<evidence type="ECO:0000256" key="4">
    <source>
        <dbReference type="ARBA" id="ARBA00023163"/>
    </source>
</evidence>
<name>A0A8J6HEW7_TENMO</name>
<evidence type="ECO:0000256" key="5">
    <source>
        <dbReference type="ARBA" id="ARBA00025466"/>
    </source>
</evidence>
<dbReference type="GO" id="GO:0003677">
    <property type="term" value="F:DNA binding"/>
    <property type="evidence" value="ECO:0007669"/>
    <property type="project" value="InterPro"/>
</dbReference>
<comment type="function">
    <text evidence="5">Involved in transvection phenomena (= synapsis-dependent gene expression), where the synaptic pairing of chromosomes carrying genes with which zeste interacts influences the expression of these genes. Zeste binds to DNA and stimulates transcription from a nearby promoter.</text>
</comment>